<evidence type="ECO:0000259" key="2">
    <source>
        <dbReference type="Pfam" id="PF12773"/>
    </source>
</evidence>
<keyword evidence="4" id="KW-1185">Reference proteome</keyword>
<keyword evidence="1" id="KW-0175">Coiled coil</keyword>
<reference evidence="3" key="1">
    <citation type="submission" date="2021-03" db="EMBL/GenBank/DDBJ databases">
        <title>Bacillus suaedae sp. nov., isolated from Suaeda aralocaspica.</title>
        <authorList>
            <person name="Lei R.F.R."/>
        </authorList>
    </citation>
    <scope>NUCLEOTIDE SEQUENCE</scope>
    <source>
        <strain evidence="3">YZJH907-2</strain>
    </source>
</reference>
<proteinExistence type="predicted"/>
<sequence>MSNNLQSKLGEGLSKFQGGIEQGKQRLQVVQEINRLKKEMNEIATKKSRALLEVGQTTYKKIRTGEIVDPELIELTTKLVGLDHQLYKASQKVHELNSLGQDDQSIICPSCQTANDQGAKFCGGCGEQVEVAAALESAEGEPCVNCEEDVPAEANFCPCCGTKVAS</sequence>
<evidence type="ECO:0000313" key="4">
    <source>
        <dbReference type="Proteomes" id="UP000678228"/>
    </source>
</evidence>
<organism evidence="3 4">
    <name type="scientific">Halalkalibacter suaedae</name>
    <dbReference type="NCBI Taxonomy" id="2822140"/>
    <lineage>
        <taxon>Bacteria</taxon>
        <taxon>Bacillati</taxon>
        <taxon>Bacillota</taxon>
        <taxon>Bacilli</taxon>
        <taxon>Bacillales</taxon>
        <taxon>Bacillaceae</taxon>
        <taxon>Halalkalibacter</taxon>
    </lineage>
</organism>
<comment type="caution">
    <text evidence="3">The sequence shown here is derived from an EMBL/GenBank/DDBJ whole genome shotgun (WGS) entry which is preliminary data.</text>
</comment>
<dbReference type="EMBL" id="JAGKSQ010000001">
    <property type="protein sequence ID" value="MBP3950242.1"/>
    <property type="molecule type" value="Genomic_DNA"/>
</dbReference>
<dbReference type="InterPro" id="IPR025874">
    <property type="entry name" value="DZR"/>
</dbReference>
<evidence type="ECO:0000256" key="1">
    <source>
        <dbReference type="SAM" id="Coils"/>
    </source>
</evidence>
<name>A0A940WTN8_9BACI</name>
<protein>
    <submittedName>
        <fullName evidence="3">Zinc ribbon domain-containing protein</fullName>
    </submittedName>
</protein>
<feature type="domain" description="DZANK-type" evidence="2">
    <location>
        <begin position="108"/>
        <end position="161"/>
    </location>
</feature>
<accession>A0A940WTN8</accession>
<dbReference type="RefSeq" id="WP_210595848.1">
    <property type="nucleotide sequence ID" value="NZ_JAGKSQ010000001.1"/>
</dbReference>
<dbReference type="Proteomes" id="UP000678228">
    <property type="component" value="Unassembled WGS sequence"/>
</dbReference>
<dbReference type="AlphaFoldDB" id="A0A940WTN8"/>
<evidence type="ECO:0000313" key="3">
    <source>
        <dbReference type="EMBL" id="MBP3950242.1"/>
    </source>
</evidence>
<feature type="coiled-coil region" evidence="1">
    <location>
        <begin position="26"/>
        <end position="53"/>
    </location>
</feature>
<dbReference type="Pfam" id="PF12773">
    <property type="entry name" value="DZR"/>
    <property type="match status" value="1"/>
</dbReference>
<gene>
    <name evidence="3" type="ORF">J7W16_03785</name>
</gene>